<evidence type="ECO:0000313" key="2">
    <source>
        <dbReference type="EMBL" id="KUG18483.1"/>
    </source>
</evidence>
<evidence type="ECO:0000259" key="1">
    <source>
        <dbReference type="Pfam" id="PF02627"/>
    </source>
</evidence>
<reference evidence="2" key="1">
    <citation type="journal article" date="2015" name="Proc. Natl. Acad. Sci. U.S.A.">
        <title>Networks of energetic and metabolic interactions define dynamics in microbial communities.</title>
        <authorList>
            <person name="Embree M."/>
            <person name="Liu J.K."/>
            <person name="Al-Bassam M.M."/>
            <person name="Zengler K."/>
        </authorList>
    </citation>
    <scope>NUCLEOTIDE SEQUENCE</scope>
</reference>
<dbReference type="PANTHER" id="PTHR33930">
    <property type="entry name" value="ALKYL HYDROPEROXIDE REDUCTASE AHPD"/>
    <property type="match status" value="1"/>
</dbReference>
<dbReference type="InterPro" id="IPR003779">
    <property type="entry name" value="CMD-like"/>
</dbReference>
<dbReference type="AlphaFoldDB" id="A0A0W8FDN9"/>
<gene>
    <name evidence="2" type="ORF">ASZ90_011806</name>
</gene>
<dbReference type="SUPFAM" id="SSF69118">
    <property type="entry name" value="AhpD-like"/>
    <property type="match status" value="1"/>
</dbReference>
<dbReference type="InterPro" id="IPR029032">
    <property type="entry name" value="AhpD-like"/>
</dbReference>
<feature type="domain" description="Carboxymuconolactone decarboxylase-like" evidence="1">
    <location>
        <begin position="53"/>
        <end position="124"/>
    </location>
</feature>
<dbReference type="Gene3D" id="1.20.1290.10">
    <property type="entry name" value="AhpD-like"/>
    <property type="match status" value="1"/>
</dbReference>
<dbReference type="NCBIfam" id="TIGR00778">
    <property type="entry name" value="ahpD_dom"/>
    <property type="match status" value="1"/>
</dbReference>
<accession>A0A0W8FDN9</accession>
<dbReference type="PANTHER" id="PTHR33930:SF8">
    <property type="entry name" value="4-CARBOXYMUCONOLACTONE DECARBOXYLASE"/>
    <property type="match status" value="1"/>
</dbReference>
<name>A0A0W8FDN9_9ZZZZ</name>
<dbReference type="Pfam" id="PF02627">
    <property type="entry name" value="CMD"/>
    <property type="match status" value="1"/>
</dbReference>
<sequence length="150" mass="16362">MSFEADLDAILREGKEKTALDMLKAIMSSYGEIPYVFSFMKDNPEILISKVLYNNAIKESSSLDERTIELISIAVSAAIRCSHCMRLHIRTASKLGVPDDQIAAAVFMAGNLCAASVLSSAARRLDEESEICPICELASKSSELQGEVKN</sequence>
<proteinExistence type="predicted"/>
<organism evidence="2">
    <name type="scientific">hydrocarbon metagenome</name>
    <dbReference type="NCBI Taxonomy" id="938273"/>
    <lineage>
        <taxon>unclassified sequences</taxon>
        <taxon>metagenomes</taxon>
        <taxon>ecological metagenomes</taxon>
    </lineage>
</organism>
<protein>
    <recommendedName>
        <fullName evidence="1">Carboxymuconolactone decarboxylase-like domain-containing protein</fullName>
    </recommendedName>
</protein>
<dbReference type="EMBL" id="LNQE01001377">
    <property type="protein sequence ID" value="KUG18483.1"/>
    <property type="molecule type" value="Genomic_DNA"/>
</dbReference>
<dbReference type="GO" id="GO:0051920">
    <property type="term" value="F:peroxiredoxin activity"/>
    <property type="evidence" value="ECO:0007669"/>
    <property type="project" value="InterPro"/>
</dbReference>
<comment type="caution">
    <text evidence="2">The sequence shown here is derived from an EMBL/GenBank/DDBJ whole genome shotgun (WGS) entry which is preliminary data.</text>
</comment>
<dbReference type="InterPro" id="IPR004675">
    <property type="entry name" value="AhpD_core"/>
</dbReference>